<organism evidence="10 11">
    <name type="scientific">candidate division WWE3 bacterium RIFOXYD1_FULL_39_9</name>
    <dbReference type="NCBI Taxonomy" id="1802649"/>
    <lineage>
        <taxon>Bacteria</taxon>
        <taxon>Katanobacteria</taxon>
    </lineage>
</organism>
<keyword evidence="7 8" id="KW-0472">Membrane</keyword>
<dbReference type="PRINTS" id="PR00120">
    <property type="entry name" value="HATPASE"/>
</dbReference>
<dbReference type="SFLD" id="SFLDF00027">
    <property type="entry name" value="p-type_atpase"/>
    <property type="match status" value="1"/>
</dbReference>
<evidence type="ECO:0000256" key="2">
    <source>
        <dbReference type="ARBA" id="ARBA00022692"/>
    </source>
</evidence>
<dbReference type="GO" id="GO:0016020">
    <property type="term" value="C:membrane"/>
    <property type="evidence" value="ECO:0007669"/>
    <property type="project" value="UniProtKB-SubCell"/>
</dbReference>
<evidence type="ECO:0000256" key="3">
    <source>
        <dbReference type="ARBA" id="ARBA00022741"/>
    </source>
</evidence>
<dbReference type="GO" id="GO:0005524">
    <property type="term" value="F:ATP binding"/>
    <property type="evidence" value="ECO:0007669"/>
    <property type="project" value="UniProtKB-KW"/>
</dbReference>
<evidence type="ECO:0000313" key="11">
    <source>
        <dbReference type="Proteomes" id="UP000176815"/>
    </source>
</evidence>
<dbReference type="GO" id="GO:0016887">
    <property type="term" value="F:ATP hydrolysis activity"/>
    <property type="evidence" value="ECO:0007669"/>
    <property type="project" value="InterPro"/>
</dbReference>
<dbReference type="InterPro" id="IPR001757">
    <property type="entry name" value="P_typ_ATPase"/>
</dbReference>
<dbReference type="InterPro" id="IPR008250">
    <property type="entry name" value="ATPase_P-typ_transduc_dom_A_sf"/>
</dbReference>
<dbReference type="Pfam" id="PF00689">
    <property type="entry name" value="Cation_ATPase_C"/>
    <property type="match status" value="1"/>
</dbReference>
<dbReference type="SUPFAM" id="SSF56784">
    <property type="entry name" value="HAD-like"/>
    <property type="match status" value="1"/>
</dbReference>
<dbReference type="InterPro" id="IPR023299">
    <property type="entry name" value="ATPase_P-typ_cyto_dom_N"/>
</dbReference>
<dbReference type="Proteomes" id="UP000176815">
    <property type="component" value="Unassembled WGS sequence"/>
</dbReference>
<dbReference type="InterPro" id="IPR044492">
    <property type="entry name" value="P_typ_ATPase_HD_dom"/>
</dbReference>
<dbReference type="SUPFAM" id="SSF81665">
    <property type="entry name" value="Calcium ATPase, transmembrane domain M"/>
    <property type="match status" value="1"/>
</dbReference>
<feature type="transmembrane region" description="Helical" evidence="8">
    <location>
        <begin position="752"/>
        <end position="772"/>
    </location>
</feature>
<feature type="transmembrane region" description="Helical" evidence="8">
    <location>
        <begin position="721"/>
        <end position="740"/>
    </location>
</feature>
<dbReference type="Gene3D" id="1.20.1110.10">
    <property type="entry name" value="Calcium-transporting ATPase, transmembrane domain"/>
    <property type="match status" value="1"/>
</dbReference>
<keyword evidence="6 8" id="KW-1133">Transmembrane helix</keyword>
<dbReference type="InterPro" id="IPR006068">
    <property type="entry name" value="ATPase_P-typ_cation-transptr_C"/>
</dbReference>
<dbReference type="InterPro" id="IPR059000">
    <property type="entry name" value="ATPase_P-type_domA"/>
</dbReference>
<feature type="transmembrane region" description="Helical" evidence="8">
    <location>
        <begin position="221"/>
        <end position="241"/>
    </location>
</feature>
<dbReference type="SFLD" id="SFLDG00002">
    <property type="entry name" value="C1.7:_P-type_atpase_like"/>
    <property type="match status" value="1"/>
</dbReference>
<dbReference type="SMART" id="SM00831">
    <property type="entry name" value="Cation_ATPase_N"/>
    <property type="match status" value="1"/>
</dbReference>
<dbReference type="AlphaFoldDB" id="A0A1F4X8F9"/>
<evidence type="ECO:0000256" key="1">
    <source>
        <dbReference type="ARBA" id="ARBA00004141"/>
    </source>
</evidence>
<dbReference type="InterPro" id="IPR023298">
    <property type="entry name" value="ATPase_P-typ_TM_dom_sf"/>
</dbReference>
<feature type="transmembrane region" description="Helical" evidence="8">
    <location>
        <begin position="784"/>
        <end position="805"/>
    </location>
</feature>
<sequence length="822" mass="90356">METAQKIRGLNTQDAAELLKKHGYNRLPETPPPTDIQIFLSQLKSPLVYILLGAGVITFALRETADTAIIAGSVLVNTFLGFIQERNANHALEALKKMIHPYAKVLRDGSSQVIEAEEIVPQDIVYLNQGDKIPADGKIIEVNRFFANEAILTGESIPVEKKLNDGVFMGTVVFGGKATIQVEKTGGNTEMGKIAMSVGGVNQITPLGKQLNNFSKQLSKLVFFLLTIVLIVGILTGIEAIEIFKTAVALAVSSIPEGLLVALTVVLAIGMQRILARKGLVRNLVSAETLGGVTTICVDKTGTLTEGIMQVVDVYGEELRVAKQVILANDLDDPIVLAAWDWGKKFVTNPEIYKKENPVIDSIPFDSNARIFASLNKVADTYVTFINGAPEVILDRCNLPEESKQAILENIDQLTQQGKRLLGYAQKVSDSTKSYLTTEDTHSDFEWVGFLGFFDPVRDDVKDAFEKTEAAGIKLIVITGDFANTAEYVLKKMGQDLEKTDIIQGDDLLKLSEDELKSKLFSNNNVKLFARTRPEQKLKIVELLKSNGEVVAMMGDGVNDAPALSKSDIGIVVGEASDVAKESSDLILLDSRFSTIVAAIEEGRGIFDNIRKIILYLMCDAFEEIVLVLTTLILRMPLPILAAQVLWVNILSDGFPHLALTMDPKSKNVMKRSPRPSSEPLVVGWMKKLIAMVSLTGGAFALLVFIYVLNKTGDITLTRSVVFATVGINSLVYVFSIKTLRDSFWEQNPFNNLWLVGAVILGIFLQVLPFIFAPLSNFLKIVPIGQYWILPIGSSILMFLIIEIVKDFVWRDPAHIINSQNK</sequence>
<evidence type="ECO:0000256" key="8">
    <source>
        <dbReference type="SAM" id="Phobius"/>
    </source>
</evidence>
<reference evidence="10 11" key="1">
    <citation type="journal article" date="2016" name="Nat. Commun.">
        <title>Thousands of microbial genomes shed light on interconnected biogeochemical processes in an aquifer system.</title>
        <authorList>
            <person name="Anantharaman K."/>
            <person name="Brown C.T."/>
            <person name="Hug L.A."/>
            <person name="Sharon I."/>
            <person name="Castelle C.J."/>
            <person name="Probst A.J."/>
            <person name="Thomas B.C."/>
            <person name="Singh A."/>
            <person name="Wilkins M.J."/>
            <person name="Karaoz U."/>
            <person name="Brodie E.L."/>
            <person name="Williams K.H."/>
            <person name="Hubbard S.S."/>
            <person name="Banfield J.F."/>
        </authorList>
    </citation>
    <scope>NUCLEOTIDE SEQUENCE [LARGE SCALE GENOMIC DNA]</scope>
</reference>
<feature type="transmembrane region" description="Helical" evidence="8">
    <location>
        <begin position="247"/>
        <end position="269"/>
    </location>
</feature>
<comment type="subcellular location">
    <subcellularLocation>
        <location evidence="1">Membrane</location>
        <topology evidence="1">Multi-pass membrane protein</topology>
    </subcellularLocation>
</comment>
<keyword evidence="4" id="KW-0067">ATP-binding</keyword>
<keyword evidence="3" id="KW-0547">Nucleotide-binding</keyword>
<name>A0A1F4X8F9_UNCKA</name>
<dbReference type="Pfam" id="PF00122">
    <property type="entry name" value="E1-E2_ATPase"/>
    <property type="match status" value="1"/>
</dbReference>
<evidence type="ECO:0000313" key="10">
    <source>
        <dbReference type="EMBL" id="OGC77985.1"/>
    </source>
</evidence>
<dbReference type="Gene3D" id="3.40.1110.10">
    <property type="entry name" value="Calcium-transporting ATPase, cytoplasmic domain N"/>
    <property type="match status" value="1"/>
</dbReference>
<dbReference type="Pfam" id="PF00702">
    <property type="entry name" value="Hydrolase"/>
    <property type="match status" value="1"/>
</dbReference>
<dbReference type="SUPFAM" id="SSF81653">
    <property type="entry name" value="Calcium ATPase, transduction domain A"/>
    <property type="match status" value="1"/>
</dbReference>
<dbReference type="Gene3D" id="3.40.50.1000">
    <property type="entry name" value="HAD superfamily/HAD-like"/>
    <property type="match status" value="1"/>
</dbReference>
<dbReference type="EMBL" id="MEWG01000008">
    <property type="protein sequence ID" value="OGC77985.1"/>
    <property type="molecule type" value="Genomic_DNA"/>
</dbReference>
<dbReference type="Pfam" id="PF00690">
    <property type="entry name" value="Cation_ATPase_N"/>
    <property type="match status" value="1"/>
</dbReference>
<evidence type="ECO:0000256" key="5">
    <source>
        <dbReference type="ARBA" id="ARBA00022967"/>
    </source>
</evidence>
<evidence type="ECO:0000256" key="4">
    <source>
        <dbReference type="ARBA" id="ARBA00022840"/>
    </source>
</evidence>
<accession>A0A1F4X8F9</accession>
<evidence type="ECO:0000256" key="7">
    <source>
        <dbReference type="ARBA" id="ARBA00023136"/>
    </source>
</evidence>
<gene>
    <name evidence="10" type="ORF">A2619_02755</name>
</gene>
<dbReference type="InterPro" id="IPR004014">
    <property type="entry name" value="ATPase_P-typ_cation-transptr_N"/>
</dbReference>
<dbReference type="PANTHER" id="PTHR42861">
    <property type="entry name" value="CALCIUM-TRANSPORTING ATPASE"/>
    <property type="match status" value="1"/>
</dbReference>
<dbReference type="SFLD" id="SFLDS00003">
    <property type="entry name" value="Haloacid_Dehalogenase"/>
    <property type="match status" value="1"/>
</dbReference>
<dbReference type="Gene3D" id="2.70.150.10">
    <property type="entry name" value="Calcium-transporting ATPase, cytoplasmic transduction domain A"/>
    <property type="match status" value="1"/>
</dbReference>
<dbReference type="InterPro" id="IPR023214">
    <property type="entry name" value="HAD_sf"/>
</dbReference>
<feature type="transmembrane region" description="Helical" evidence="8">
    <location>
        <begin position="689"/>
        <end position="709"/>
    </location>
</feature>
<evidence type="ECO:0000259" key="9">
    <source>
        <dbReference type="SMART" id="SM00831"/>
    </source>
</evidence>
<dbReference type="PROSITE" id="PS00154">
    <property type="entry name" value="ATPASE_E1_E2"/>
    <property type="match status" value="1"/>
</dbReference>
<protein>
    <recommendedName>
        <fullName evidence="9">Cation-transporting P-type ATPase N-terminal domain-containing protein</fullName>
    </recommendedName>
</protein>
<dbReference type="NCBIfam" id="TIGR01494">
    <property type="entry name" value="ATPase_P-type"/>
    <property type="match status" value="2"/>
</dbReference>
<feature type="domain" description="Cation-transporting P-type ATPase N-terminal" evidence="9">
    <location>
        <begin position="1"/>
        <end position="63"/>
    </location>
</feature>
<dbReference type="PRINTS" id="PR00119">
    <property type="entry name" value="CATATPASE"/>
</dbReference>
<comment type="caution">
    <text evidence="10">The sequence shown here is derived from an EMBL/GenBank/DDBJ whole genome shotgun (WGS) entry which is preliminary data.</text>
</comment>
<keyword evidence="5" id="KW-1278">Translocase</keyword>
<dbReference type="InterPro" id="IPR018303">
    <property type="entry name" value="ATPase_P-typ_P_site"/>
</dbReference>
<dbReference type="InterPro" id="IPR036412">
    <property type="entry name" value="HAD-like_sf"/>
</dbReference>
<keyword evidence="2 8" id="KW-0812">Transmembrane</keyword>
<proteinExistence type="predicted"/>
<evidence type="ECO:0000256" key="6">
    <source>
        <dbReference type="ARBA" id="ARBA00022989"/>
    </source>
</evidence>